<dbReference type="AlphaFoldDB" id="A0A0C2X8J5"/>
<dbReference type="EMBL" id="KN818244">
    <property type="protein sequence ID" value="KIL65068.1"/>
    <property type="molecule type" value="Genomic_DNA"/>
</dbReference>
<evidence type="ECO:0000313" key="2">
    <source>
        <dbReference type="EMBL" id="KIL65068.1"/>
    </source>
</evidence>
<dbReference type="InParanoid" id="A0A0C2X8J5"/>
<organism evidence="2 3">
    <name type="scientific">Amanita muscaria (strain Koide BX008)</name>
    <dbReference type="NCBI Taxonomy" id="946122"/>
    <lineage>
        <taxon>Eukaryota</taxon>
        <taxon>Fungi</taxon>
        <taxon>Dikarya</taxon>
        <taxon>Basidiomycota</taxon>
        <taxon>Agaricomycotina</taxon>
        <taxon>Agaricomycetes</taxon>
        <taxon>Agaricomycetidae</taxon>
        <taxon>Agaricales</taxon>
        <taxon>Pluteineae</taxon>
        <taxon>Amanitaceae</taxon>
        <taxon>Amanita</taxon>
    </lineage>
</organism>
<proteinExistence type="predicted"/>
<feature type="compositionally biased region" description="Polar residues" evidence="1">
    <location>
        <begin position="73"/>
        <end position="86"/>
    </location>
</feature>
<name>A0A0C2X8J5_AMAMK</name>
<dbReference type="Proteomes" id="UP000054549">
    <property type="component" value="Unassembled WGS sequence"/>
</dbReference>
<evidence type="ECO:0000313" key="3">
    <source>
        <dbReference type="Proteomes" id="UP000054549"/>
    </source>
</evidence>
<keyword evidence="3" id="KW-1185">Reference proteome</keyword>
<evidence type="ECO:0000256" key="1">
    <source>
        <dbReference type="SAM" id="MobiDB-lite"/>
    </source>
</evidence>
<gene>
    <name evidence="2" type="ORF">M378DRAFT_10963</name>
</gene>
<protein>
    <submittedName>
        <fullName evidence="2">Uncharacterized protein</fullName>
    </submittedName>
</protein>
<reference evidence="2 3" key="1">
    <citation type="submission" date="2014-04" db="EMBL/GenBank/DDBJ databases">
        <title>Evolutionary Origins and Diversification of the Mycorrhizal Mutualists.</title>
        <authorList>
            <consortium name="DOE Joint Genome Institute"/>
            <consortium name="Mycorrhizal Genomics Consortium"/>
            <person name="Kohler A."/>
            <person name="Kuo A."/>
            <person name="Nagy L.G."/>
            <person name="Floudas D."/>
            <person name="Copeland A."/>
            <person name="Barry K.W."/>
            <person name="Cichocki N."/>
            <person name="Veneault-Fourrey C."/>
            <person name="LaButti K."/>
            <person name="Lindquist E.A."/>
            <person name="Lipzen A."/>
            <person name="Lundell T."/>
            <person name="Morin E."/>
            <person name="Murat C."/>
            <person name="Riley R."/>
            <person name="Ohm R."/>
            <person name="Sun H."/>
            <person name="Tunlid A."/>
            <person name="Henrissat B."/>
            <person name="Grigoriev I.V."/>
            <person name="Hibbett D.S."/>
            <person name="Martin F."/>
        </authorList>
    </citation>
    <scope>NUCLEOTIDE SEQUENCE [LARGE SCALE GENOMIC DNA]</scope>
    <source>
        <strain evidence="2 3">Koide BX008</strain>
    </source>
</reference>
<accession>A0A0C2X8J5</accession>
<dbReference type="STRING" id="946122.A0A0C2X8J5"/>
<dbReference type="OrthoDB" id="5593063at2759"/>
<sequence>MAVGKMQRVFQLLREEPENASELAISAEDVRGIRDDTTDALRVQGHQISRNVRSFDTARRMDMRNERLPEFNPSLSASNQSAPSMSTSMRYLQQNGGDTQGALNMEFLIKRSLEEDDVSSGDVVEKIADRIAAGRTIIGRPGALKRFDTAL</sequence>
<feature type="region of interest" description="Disordered" evidence="1">
    <location>
        <begin position="67"/>
        <end position="86"/>
    </location>
</feature>
<dbReference type="HOGENOM" id="CLU_1730957_0_0_1"/>